<evidence type="ECO:0000313" key="2">
    <source>
        <dbReference type="EMBL" id="SFT02846.1"/>
    </source>
</evidence>
<dbReference type="Proteomes" id="UP000199199">
    <property type="component" value="Unassembled WGS sequence"/>
</dbReference>
<proteinExistence type="predicted"/>
<feature type="compositionally biased region" description="Basic and acidic residues" evidence="1">
    <location>
        <begin position="40"/>
        <end position="50"/>
    </location>
</feature>
<sequence>MSLHPAGDGREDDAEDGDRPEVPEGVLRGIEDIAEGNTASKEDLESVLKY</sequence>
<dbReference type="EMBL" id="FOZS01000005">
    <property type="protein sequence ID" value="SFT02846.1"/>
    <property type="molecule type" value="Genomic_DNA"/>
</dbReference>
<reference evidence="3" key="1">
    <citation type="submission" date="2016-10" db="EMBL/GenBank/DDBJ databases">
        <authorList>
            <person name="Varghese N."/>
            <person name="Submissions S."/>
        </authorList>
    </citation>
    <scope>NUCLEOTIDE SEQUENCE [LARGE SCALE GENOMIC DNA]</scope>
    <source>
        <strain evidence="3">DSM 22427</strain>
    </source>
</reference>
<organism evidence="2 3">
    <name type="scientific">Halostagnicola kamekurae</name>
    <dbReference type="NCBI Taxonomy" id="619731"/>
    <lineage>
        <taxon>Archaea</taxon>
        <taxon>Methanobacteriati</taxon>
        <taxon>Methanobacteriota</taxon>
        <taxon>Stenosarchaea group</taxon>
        <taxon>Halobacteria</taxon>
        <taxon>Halobacteriales</taxon>
        <taxon>Natrialbaceae</taxon>
        <taxon>Halostagnicola</taxon>
    </lineage>
</organism>
<protein>
    <submittedName>
        <fullName evidence="2">Uncharacterized protein</fullName>
    </submittedName>
</protein>
<feature type="region of interest" description="Disordered" evidence="1">
    <location>
        <begin position="1"/>
        <end position="50"/>
    </location>
</feature>
<accession>A0A1I6UMZ8</accession>
<evidence type="ECO:0000256" key="1">
    <source>
        <dbReference type="SAM" id="MobiDB-lite"/>
    </source>
</evidence>
<dbReference type="RefSeq" id="WP_175507250.1">
    <property type="nucleotide sequence ID" value="NZ_FOZS01000005.1"/>
</dbReference>
<evidence type="ECO:0000313" key="3">
    <source>
        <dbReference type="Proteomes" id="UP000199199"/>
    </source>
</evidence>
<dbReference type="AlphaFoldDB" id="A0A1I6UMZ8"/>
<keyword evidence="3" id="KW-1185">Reference proteome</keyword>
<name>A0A1I6UMZ8_9EURY</name>
<gene>
    <name evidence="2" type="ORF">SAMN04488556_3949</name>
</gene>